<dbReference type="GO" id="GO:0007411">
    <property type="term" value="P:axon guidance"/>
    <property type="evidence" value="ECO:0007669"/>
    <property type="project" value="TreeGrafter"/>
</dbReference>
<dbReference type="PANTHER" id="PTHR44170:SF53">
    <property type="entry name" value="DS CELL ADHESION MOLECULE LIKE 1"/>
    <property type="match status" value="1"/>
</dbReference>
<dbReference type="eggNOG" id="KOG3510">
    <property type="taxonomic scope" value="Eukaryota"/>
</dbReference>
<dbReference type="Gene3D" id="2.60.40.10">
    <property type="entry name" value="Immunoglobulins"/>
    <property type="match status" value="2"/>
</dbReference>
<dbReference type="Pfam" id="PF00047">
    <property type="entry name" value="ig"/>
    <property type="match status" value="1"/>
</dbReference>
<organism evidence="4 5">
    <name type="scientific">Strigamia maritima</name>
    <name type="common">European centipede</name>
    <name type="synonym">Geophilus maritimus</name>
    <dbReference type="NCBI Taxonomy" id="126957"/>
    <lineage>
        <taxon>Eukaryota</taxon>
        <taxon>Metazoa</taxon>
        <taxon>Ecdysozoa</taxon>
        <taxon>Arthropoda</taxon>
        <taxon>Myriapoda</taxon>
        <taxon>Chilopoda</taxon>
        <taxon>Pleurostigmophora</taxon>
        <taxon>Geophilomorpha</taxon>
        <taxon>Linotaeniidae</taxon>
        <taxon>Strigamia</taxon>
    </lineage>
</organism>
<dbReference type="PROSITE" id="PS50835">
    <property type="entry name" value="IG_LIKE"/>
    <property type="match status" value="2"/>
</dbReference>
<dbReference type="GO" id="GO:0005886">
    <property type="term" value="C:plasma membrane"/>
    <property type="evidence" value="ECO:0007669"/>
    <property type="project" value="TreeGrafter"/>
</dbReference>
<dbReference type="HOGENOM" id="CLU_101117_1_0_1"/>
<keyword evidence="2" id="KW-1015">Disulfide bond</keyword>
<dbReference type="STRING" id="126957.T1JLJ0"/>
<dbReference type="InterPro" id="IPR013783">
    <property type="entry name" value="Ig-like_fold"/>
</dbReference>
<keyword evidence="1" id="KW-0677">Repeat</keyword>
<evidence type="ECO:0000313" key="4">
    <source>
        <dbReference type="EnsemblMetazoa" id="SMAR014720-PA"/>
    </source>
</evidence>
<dbReference type="Proteomes" id="UP000014500">
    <property type="component" value="Unassembled WGS sequence"/>
</dbReference>
<dbReference type="OMA" id="PINITWI"/>
<feature type="domain" description="Ig-like" evidence="3">
    <location>
        <begin position="112"/>
        <end position="202"/>
    </location>
</feature>
<dbReference type="GO" id="GO:0030424">
    <property type="term" value="C:axon"/>
    <property type="evidence" value="ECO:0007669"/>
    <property type="project" value="TreeGrafter"/>
</dbReference>
<evidence type="ECO:0000313" key="5">
    <source>
        <dbReference type="Proteomes" id="UP000014500"/>
    </source>
</evidence>
<dbReference type="PANTHER" id="PTHR44170">
    <property type="entry name" value="PROTEIN SIDEKICK"/>
    <property type="match status" value="1"/>
</dbReference>
<dbReference type="GO" id="GO:0007420">
    <property type="term" value="P:brain development"/>
    <property type="evidence" value="ECO:0007669"/>
    <property type="project" value="TreeGrafter"/>
</dbReference>
<protein>
    <recommendedName>
        <fullName evidence="3">Ig-like domain-containing protein</fullName>
    </recommendedName>
</protein>
<proteinExistence type="predicted"/>
<feature type="domain" description="Ig-like" evidence="3">
    <location>
        <begin position="8"/>
        <end position="103"/>
    </location>
</feature>
<evidence type="ECO:0000259" key="3">
    <source>
        <dbReference type="PROSITE" id="PS50835"/>
    </source>
</evidence>
<dbReference type="InterPro" id="IPR007110">
    <property type="entry name" value="Ig-like_dom"/>
</dbReference>
<dbReference type="InterPro" id="IPR013151">
    <property type="entry name" value="Immunoglobulin_dom"/>
</dbReference>
<dbReference type="InterPro" id="IPR036179">
    <property type="entry name" value="Ig-like_dom_sf"/>
</dbReference>
<dbReference type="GO" id="GO:0098632">
    <property type="term" value="F:cell-cell adhesion mediator activity"/>
    <property type="evidence" value="ECO:0007669"/>
    <property type="project" value="TreeGrafter"/>
</dbReference>
<reference evidence="4" key="2">
    <citation type="submission" date="2015-02" db="UniProtKB">
        <authorList>
            <consortium name="EnsemblMetazoa"/>
        </authorList>
    </citation>
    <scope>IDENTIFICATION</scope>
</reference>
<dbReference type="PhylomeDB" id="T1JLJ0"/>
<dbReference type="EMBL" id="JH432115">
    <property type="status" value="NOT_ANNOTATED_CDS"/>
    <property type="molecule type" value="Genomic_DNA"/>
</dbReference>
<accession>T1JLJ0</accession>
<dbReference type="AlphaFoldDB" id="T1JLJ0"/>
<keyword evidence="5" id="KW-1185">Reference proteome</keyword>
<dbReference type="EnsemblMetazoa" id="SMAR014720-RA">
    <property type="protein sequence ID" value="SMAR014720-PA"/>
    <property type="gene ID" value="SMAR014720"/>
</dbReference>
<evidence type="ECO:0000256" key="2">
    <source>
        <dbReference type="ARBA" id="ARBA00023157"/>
    </source>
</evidence>
<evidence type="ECO:0000256" key="1">
    <source>
        <dbReference type="ARBA" id="ARBA00022737"/>
    </source>
</evidence>
<dbReference type="SUPFAM" id="SSF48726">
    <property type="entry name" value="Immunoglobulin"/>
    <property type="match status" value="2"/>
</dbReference>
<name>T1JLJ0_STRMM</name>
<reference evidence="5" key="1">
    <citation type="submission" date="2011-05" db="EMBL/GenBank/DDBJ databases">
        <authorList>
            <person name="Richards S.R."/>
            <person name="Qu J."/>
            <person name="Jiang H."/>
            <person name="Jhangiani S.N."/>
            <person name="Agravi P."/>
            <person name="Goodspeed R."/>
            <person name="Gross S."/>
            <person name="Mandapat C."/>
            <person name="Jackson L."/>
            <person name="Mathew T."/>
            <person name="Pu L."/>
            <person name="Thornton R."/>
            <person name="Saada N."/>
            <person name="Wilczek-Boney K.B."/>
            <person name="Lee S."/>
            <person name="Kovar C."/>
            <person name="Wu Y."/>
            <person name="Scherer S.E."/>
            <person name="Worley K.C."/>
            <person name="Muzny D.M."/>
            <person name="Gibbs R."/>
        </authorList>
    </citation>
    <scope>NUCLEOTIDE SEQUENCE</scope>
    <source>
        <strain evidence="5">Brora</strain>
    </source>
</reference>
<sequence>LADTLKPPEFSNEPPFRVEFSNSTGTKIPCTANGSLPINITWILADGNPVFNVNQLRHVTVKETLVFPPFEAKDYRQDMHAVTYKCIANNAAGTVISREVHVQAVMDQPFEPHVYDAFATKGSTAAIKCIISGTVSKYVIVDTWIKDNQQEIKTFFFDDKKYTITKTGDLLISNVDSADAGRGYKCVAKHRLTGQVKTSETAGKLFVTESEG</sequence>